<dbReference type="EMBL" id="BMII01000008">
    <property type="protein sequence ID" value="GGB53332.1"/>
    <property type="molecule type" value="Genomic_DNA"/>
</dbReference>
<sequence length="385" mass="44129">MSFKSNEEYHSIASLMANNLVEQGSELRKLVQIAIDAFNQSTIQYLDGIFSQNPGLERCINSIRDIGLAKNPDEFKSFWLPVKDSDFDIDISDIDFRTTFVLFDIVKSRHIHLQQISYVGFEQDHTLTVPIEFPCGSIARLHFNIDNQLCCFINDRDNTSLDLPVRFGQPIANIDLYKLDYGTYDFPHICNISELSSGVETQPEWLVSRLGSSTQFNSLLVTAMVNAMKNRDFDIAIIDSLLESGRINTFTKSPQSLLDIVNQTYPDNFDTFLECAYSITLRSKPVFNNFLPSMLIQTWLDRDVVTSDHKNLMLRLIELNQFKDRGYLATDRVPILIEHYDEVKEHEECLLLSDSINRDIESIFNEDAEPSGEKHIELSMLPNSL</sequence>
<gene>
    <name evidence="1" type="ORF">GCM10011607_12360</name>
</gene>
<comment type="caution">
    <text evidence="1">The sequence shown here is derived from an EMBL/GenBank/DDBJ whole genome shotgun (WGS) entry which is preliminary data.</text>
</comment>
<organism evidence="1 2">
    <name type="scientific">Shewanella inventionis</name>
    <dbReference type="NCBI Taxonomy" id="1738770"/>
    <lineage>
        <taxon>Bacteria</taxon>
        <taxon>Pseudomonadati</taxon>
        <taxon>Pseudomonadota</taxon>
        <taxon>Gammaproteobacteria</taxon>
        <taxon>Alteromonadales</taxon>
        <taxon>Shewanellaceae</taxon>
        <taxon>Shewanella</taxon>
    </lineage>
</organism>
<keyword evidence="2" id="KW-1185">Reference proteome</keyword>
<dbReference type="RefSeq" id="WP_188738074.1">
    <property type="nucleotide sequence ID" value="NZ_BMII01000008.1"/>
</dbReference>
<evidence type="ECO:0000313" key="2">
    <source>
        <dbReference type="Proteomes" id="UP000617555"/>
    </source>
</evidence>
<proteinExistence type="predicted"/>
<reference evidence="2" key="1">
    <citation type="journal article" date="2019" name="Int. J. Syst. Evol. Microbiol.">
        <title>The Global Catalogue of Microorganisms (GCM) 10K type strain sequencing project: providing services to taxonomists for standard genome sequencing and annotation.</title>
        <authorList>
            <consortium name="The Broad Institute Genomics Platform"/>
            <consortium name="The Broad Institute Genome Sequencing Center for Infectious Disease"/>
            <person name="Wu L."/>
            <person name="Ma J."/>
        </authorList>
    </citation>
    <scope>NUCLEOTIDE SEQUENCE [LARGE SCALE GENOMIC DNA]</scope>
    <source>
        <strain evidence="2">CGMCC 1.15339</strain>
    </source>
</reference>
<accession>A0ABQ1IVU8</accession>
<name>A0ABQ1IVU8_9GAMM</name>
<evidence type="ECO:0000313" key="1">
    <source>
        <dbReference type="EMBL" id="GGB53332.1"/>
    </source>
</evidence>
<dbReference type="Proteomes" id="UP000617555">
    <property type="component" value="Unassembled WGS sequence"/>
</dbReference>
<protein>
    <submittedName>
        <fullName evidence="1">Uncharacterized protein</fullName>
    </submittedName>
</protein>